<dbReference type="PANTHER" id="PTHR33240:SF15">
    <property type="entry name" value="GAG-PRO-LIKE PROTEIN"/>
    <property type="match status" value="1"/>
</dbReference>
<evidence type="ECO:0000313" key="4">
    <source>
        <dbReference type="Proteomes" id="UP000652761"/>
    </source>
</evidence>
<feature type="region of interest" description="Disordered" evidence="1">
    <location>
        <begin position="374"/>
        <end position="455"/>
    </location>
</feature>
<dbReference type="PANTHER" id="PTHR33240">
    <property type="entry name" value="OS08G0508500 PROTEIN"/>
    <property type="match status" value="1"/>
</dbReference>
<dbReference type="Proteomes" id="UP000652761">
    <property type="component" value="Unassembled WGS sequence"/>
</dbReference>
<gene>
    <name evidence="3" type="ORF">Taro_001922</name>
</gene>
<dbReference type="AlphaFoldDB" id="A0A843THE2"/>
<comment type="caution">
    <text evidence="3">The sequence shown here is derived from an EMBL/GenBank/DDBJ whole genome shotgun (WGS) entry which is preliminary data.</text>
</comment>
<reference evidence="3" key="1">
    <citation type="submission" date="2017-07" db="EMBL/GenBank/DDBJ databases">
        <title>Taro Niue Genome Assembly and Annotation.</title>
        <authorList>
            <person name="Atibalentja N."/>
            <person name="Keating K."/>
            <person name="Fields C.J."/>
        </authorList>
    </citation>
    <scope>NUCLEOTIDE SEQUENCE</scope>
    <source>
        <strain evidence="3">Niue_2</strain>
        <tissue evidence="3">Leaf</tissue>
    </source>
</reference>
<evidence type="ECO:0000256" key="2">
    <source>
        <dbReference type="SAM" id="Phobius"/>
    </source>
</evidence>
<sequence>LAAEGAEDEAIFCRGGRRAVGAVAICGERGDWRKTAATAICGERRCGGHLLPQLKKTARRRHGYLVVVEIGSIRGTCARFYSFIKAFMFLSVAMLGFEVMAYFKGWHLGAPELQRILAYGPVDVRGVFDWLYSSWVMVRVQYLAPPLQFLANVCVLLFLIQSADRLILCLDCFWIRLQKIKPVPAGPKNRLRTPYSLSDLGPSFPSRRCSAWPLLGTSDQKDSNRPPSPCDGYNGCIMHVPRLNGALTARPLNGRLPANGANRRTLFGVDQGRIRLLPAVIFLVFKCRPVWFQPKQGNTSTLLAPSVGIDDNHGSWTIFVPERGKPYDKKKGEALWDYVKRFQTEALRIPRLDPSTLVELLSTAQRHAACEESLAAGRAEQGESSDKKRPSDNGSDRDQKKGRHNGDSPRRPRPFTDYNPLTVAPKQILAEIRDEPYRRRERTPEQPINNEPNGQEINVIAGGFGAGGESNQSQRDYARRVHAVDRAPAPHPGPYSPPLARALSEEVITFSNEDLVGVSAPHTDALVVSATINCCNVRRILVDNGSAPNVLAYDCYLLMGLRTDQLTPVESPLFGFSGVSV</sequence>
<feature type="compositionally biased region" description="Basic and acidic residues" evidence="1">
    <location>
        <begin position="431"/>
        <end position="444"/>
    </location>
</feature>
<dbReference type="OrthoDB" id="72851at2759"/>
<feature type="transmembrane region" description="Helical" evidence="2">
    <location>
        <begin position="83"/>
        <end position="103"/>
    </location>
</feature>
<evidence type="ECO:0000313" key="3">
    <source>
        <dbReference type="EMBL" id="MQL69656.1"/>
    </source>
</evidence>
<feature type="compositionally biased region" description="Basic and acidic residues" evidence="1">
    <location>
        <begin position="380"/>
        <end position="410"/>
    </location>
</feature>
<feature type="non-terminal residue" evidence="3">
    <location>
        <position position="581"/>
    </location>
</feature>
<keyword evidence="4" id="KW-1185">Reference proteome</keyword>
<evidence type="ECO:0000256" key="1">
    <source>
        <dbReference type="SAM" id="MobiDB-lite"/>
    </source>
</evidence>
<name>A0A843THE2_COLES</name>
<dbReference type="EMBL" id="NMUH01000043">
    <property type="protein sequence ID" value="MQL69656.1"/>
    <property type="molecule type" value="Genomic_DNA"/>
</dbReference>
<keyword evidence="2" id="KW-1133">Transmembrane helix</keyword>
<keyword evidence="2" id="KW-0812">Transmembrane</keyword>
<keyword evidence="2" id="KW-0472">Membrane</keyword>
<protein>
    <submittedName>
        <fullName evidence="3">Uncharacterized protein</fullName>
    </submittedName>
</protein>
<proteinExistence type="predicted"/>
<organism evidence="3 4">
    <name type="scientific">Colocasia esculenta</name>
    <name type="common">Wild taro</name>
    <name type="synonym">Arum esculentum</name>
    <dbReference type="NCBI Taxonomy" id="4460"/>
    <lineage>
        <taxon>Eukaryota</taxon>
        <taxon>Viridiplantae</taxon>
        <taxon>Streptophyta</taxon>
        <taxon>Embryophyta</taxon>
        <taxon>Tracheophyta</taxon>
        <taxon>Spermatophyta</taxon>
        <taxon>Magnoliopsida</taxon>
        <taxon>Liliopsida</taxon>
        <taxon>Araceae</taxon>
        <taxon>Aroideae</taxon>
        <taxon>Colocasieae</taxon>
        <taxon>Colocasia</taxon>
    </lineage>
</organism>
<feature type="compositionally biased region" description="Polar residues" evidence="1">
    <location>
        <begin position="446"/>
        <end position="455"/>
    </location>
</feature>
<accession>A0A843THE2</accession>